<dbReference type="PANTHER" id="PTHR35465:SF1">
    <property type="entry name" value="PHOSPHATIDYLINOSITOL-GLYCAN BIOSYNTHESIS CLASS X PROTEIN"/>
    <property type="match status" value="1"/>
</dbReference>
<evidence type="ECO:0000313" key="2">
    <source>
        <dbReference type="Proteomes" id="UP000825935"/>
    </source>
</evidence>
<protein>
    <submittedName>
        <fullName evidence="1">Uncharacterized protein</fullName>
    </submittedName>
</protein>
<gene>
    <name evidence="1" type="ORF">KP509_34G000400</name>
</gene>
<evidence type="ECO:0000313" key="1">
    <source>
        <dbReference type="EMBL" id="KAH7283309.1"/>
    </source>
</evidence>
<dbReference type="Proteomes" id="UP000825935">
    <property type="component" value="Chromosome 34"/>
</dbReference>
<comment type="caution">
    <text evidence="1">The sequence shown here is derived from an EMBL/GenBank/DDBJ whole genome shotgun (WGS) entry which is preliminary data.</text>
</comment>
<dbReference type="AlphaFoldDB" id="A0A8T2QHE8"/>
<accession>A0A8T2QHE8</accession>
<name>A0A8T2QHE8_CERRI</name>
<keyword evidence="2" id="KW-1185">Reference proteome</keyword>
<organism evidence="1 2">
    <name type="scientific">Ceratopteris richardii</name>
    <name type="common">Triangle waterfern</name>
    <dbReference type="NCBI Taxonomy" id="49495"/>
    <lineage>
        <taxon>Eukaryota</taxon>
        <taxon>Viridiplantae</taxon>
        <taxon>Streptophyta</taxon>
        <taxon>Embryophyta</taxon>
        <taxon>Tracheophyta</taxon>
        <taxon>Polypodiopsida</taxon>
        <taxon>Polypodiidae</taxon>
        <taxon>Polypodiales</taxon>
        <taxon>Pteridineae</taxon>
        <taxon>Pteridaceae</taxon>
        <taxon>Parkerioideae</taxon>
        <taxon>Ceratopteris</taxon>
    </lineage>
</organism>
<dbReference type="EMBL" id="CM035439">
    <property type="protein sequence ID" value="KAH7283309.1"/>
    <property type="molecule type" value="Genomic_DNA"/>
</dbReference>
<dbReference type="OrthoDB" id="3360032at2759"/>
<proteinExistence type="predicted"/>
<sequence length="96" mass="10632">MTACCKLLVSAWMKGADFTTFDILPSISDVRELQVGQELIAEKLPLQGGQCVHVLDGLELSESYEVKISYPGLLASSSHDGKIFFTAPIQYRKQLR</sequence>
<dbReference type="PANTHER" id="PTHR35465">
    <property type="entry name" value="CAVEOLIN-1 PROTEIN"/>
    <property type="match status" value="1"/>
</dbReference>
<reference evidence="1" key="1">
    <citation type="submission" date="2021-08" db="EMBL/GenBank/DDBJ databases">
        <title>WGS assembly of Ceratopteris richardii.</title>
        <authorList>
            <person name="Marchant D.B."/>
            <person name="Chen G."/>
            <person name="Jenkins J."/>
            <person name="Shu S."/>
            <person name="Leebens-Mack J."/>
            <person name="Grimwood J."/>
            <person name="Schmutz J."/>
            <person name="Soltis P."/>
            <person name="Soltis D."/>
            <person name="Chen Z.-H."/>
        </authorList>
    </citation>
    <scope>NUCLEOTIDE SEQUENCE</scope>
    <source>
        <strain evidence="1">Whitten #5841</strain>
        <tissue evidence="1">Leaf</tissue>
    </source>
</reference>